<evidence type="ECO:0000256" key="6">
    <source>
        <dbReference type="SAM" id="Coils"/>
    </source>
</evidence>
<comment type="subcellular location">
    <subcellularLocation>
        <location evidence="1 5">Cytoplasm</location>
    </subcellularLocation>
</comment>
<dbReference type="GO" id="GO:0006415">
    <property type="term" value="P:translational termination"/>
    <property type="evidence" value="ECO:0007669"/>
    <property type="project" value="UniProtKB-UniRule"/>
</dbReference>
<evidence type="ECO:0000259" key="7">
    <source>
        <dbReference type="Pfam" id="PF01765"/>
    </source>
</evidence>
<evidence type="ECO:0000256" key="4">
    <source>
        <dbReference type="ARBA" id="ARBA00022917"/>
    </source>
</evidence>
<dbReference type="AlphaFoldDB" id="A0A2M7T6S4"/>
<dbReference type="GO" id="GO:0005737">
    <property type="term" value="C:cytoplasm"/>
    <property type="evidence" value="ECO:0007669"/>
    <property type="project" value="UniProtKB-SubCell"/>
</dbReference>
<dbReference type="InterPro" id="IPR002661">
    <property type="entry name" value="Ribosome_recyc_fac"/>
</dbReference>
<dbReference type="HAMAP" id="MF_00040">
    <property type="entry name" value="RRF"/>
    <property type="match status" value="1"/>
</dbReference>
<dbReference type="InterPro" id="IPR023584">
    <property type="entry name" value="Ribosome_recyc_fac_dom"/>
</dbReference>
<dbReference type="GO" id="GO:0043023">
    <property type="term" value="F:ribosomal large subunit binding"/>
    <property type="evidence" value="ECO:0007669"/>
    <property type="project" value="TreeGrafter"/>
</dbReference>
<comment type="similarity">
    <text evidence="2 5">Belongs to the RRF family.</text>
</comment>
<evidence type="ECO:0000256" key="3">
    <source>
        <dbReference type="ARBA" id="ARBA00022490"/>
    </source>
</evidence>
<dbReference type="Gene3D" id="3.30.1360.40">
    <property type="match status" value="1"/>
</dbReference>
<dbReference type="Proteomes" id="UP000230956">
    <property type="component" value="Unassembled WGS sequence"/>
</dbReference>
<evidence type="ECO:0000313" key="9">
    <source>
        <dbReference type="Proteomes" id="UP000230956"/>
    </source>
</evidence>
<protein>
    <recommendedName>
        <fullName evidence="5">Ribosome-recycling factor</fullName>
        <shortName evidence="5">RRF</shortName>
    </recommendedName>
    <alternativeName>
        <fullName evidence="5">Ribosome-releasing factor</fullName>
    </alternativeName>
</protein>
<dbReference type="FunFam" id="3.30.1360.40:FF:000001">
    <property type="entry name" value="Ribosome-recycling factor"/>
    <property type="match status" value="1"/>
</dbReference>
<evidence type="ECO:0000256" key="2">
    <source>
        <dbReference type="ARBA" id="ARBA00005912"/>
    </source>
</evidence>
<dbReference type="EMBL" id="PFNG01000223">
    <property type="protein sequence ID" value="PIZ35876.1"/>
    <property type="molecule type" value="Genomic_DNA"/>
</dbReference>
<feature type="domain" description="Ribosome recycling factor" evidence="7">
    <location>
        <begin position="21"/>
        <end position="183"/>
    </location>
</feature>
<comment type="function">
    <text evidence="5">Responsible for the release of ribosomes from messenger RNA at the termination of protein biosynthesis. May increase the efficiency of translation by recycling ribosomes from one round of translation to another.</text>
</comment>
<dbReference type="CDD" id="cd00520">
    <property type="entry name" value="RRF"/>
    <property type="match status" value="1"/>
</dbReference>
<dbReference type="SUPFAM" id="SSF55194">
    <property type="entry name" value="Ribosome recycling factor, RRF"/>
    <property type="match status" value="1"/>
</dbReference>
<dbReference type="FunFam" id="1.10.132.20:FF:000001">
    <property type="entry name" value="Ribosome-recycling factor"/>
    <property type="match status" value="1"/>
</dbReference>
<dbReference type="NCBIfam" id="TIGR00496">
    <property type="entry name" value="frr"/>
    <property type="match status" value="1"/>
</dbReference>
<reference evidence="9" key="1">
    <citation type="submission" date="2017-09" db="EMBL/GenBank/DDBJ databases">
        <title>Depth-based differentiation of microbial function through sediment-hosted aquifers and enrichment of novel symbionts in the deep terrestrial subsurface.</title>
        <authorList>
            <person name="Probst A.J."/>
            <person name="Ladd B."/>
            <person name="Jarett J.K."/>
            <person name="Geller-Mcgrath D.E."/>
            <person name="Sieber C.M.K."/>
            <person name="Emerson J.B."/>
            <person name="Anantharaman K."/>
            <person name="Thomas B.C."/>
            <person name="Malmstrom R."/>
            <person name="Stieglmeier M."/>
            <person name="Klingl A."/>
            <person name="Woyke T."/>
            <person name="Ryan C.M."/>
            <person name="Banfield J.F."/>
        </authorList>
    </citation>
    <scope>NUCLEOTIDE SEQUENCE [LARGE SCALE GENOMIC DNA]</scope>
</reference>
<keyword evidence="4 5" id="KW-0648">Protein biosynthesis</keyword>
<organism evidence="8 9">
    <name type="scientific">Candidatus Aquicultor secundus</name>
    <dbReference type="NCBI Taxonomy" id="1973895"/>
    <lineage>
        <taxon>Bacteria</taxon>
        <taxon>Bacillati</taxon>
        <taxon>Actinomycetota</taxon>
        <taxon>Candidatus Aquicultoria</taxon>
        <taxon>Candidatus Aquicultorales</taxon>
        <taxon>Candidatus Aquicultoraceae</taxon>
        <taxon>Candidatus Aquicultor</taxon>
    </lineage>
</organism>
<dbReference type="PANTHER" id="PTHR20982:SF3">
    <property type="entry name" value="MITOCHONDRIAL RIBOSOME RECYCLING FACTOR PSEUDO 1"/>
    <property type="match status" value="1"/>
</dbReference>
<feature type="coiled-coil region" evidence="6">
    <location>
        <begin position="125"/>
        <end position="173"/>
    </location>
</feature>
<keyword evidence="6" id="KW-0175">Coiled coil</keyword>
<accession>A0A2M7T6S4</accession>
<evidence type="ECO:0000313" key="8">
    <source>
        <dbReference type="EMBL" id="PIZ35876.1"/>
    </source>
</evidence>
<dbReference type="InterPro" id="IPR036191">
    <property type="entry name" value="RRF_sf"/>
</dbReference>
<comment type="caution">
    <text evidence="8">The sequence shown here is derived from an EMBL/GenBank/DDBJ whole genome shotgun (WGS) entry which is preliminary data.</text>
</comment>
<gene>
    <name evidence="5" type="primary">frr</name>
    <name evidence="8" type="ORF">COY37_09550</name>
</gene>
<dbReference type="PANTHER" id="PTHR20982">
    <property type="entry name" value="RIBOSOME RECYCLING FACTOR"/>
    <property type="match status" value="1"/>
</dbReference>
<dbReference type="RefSeq" id="WP_286677687.1">
    <property type="nucleotide sequence ID" value="NZ_MNXI01000024.1"/>
</dbReference>
<name>A0A2M7T6S4_9ACTN</name>
<evidence type="ECO:0000256" key="5">
    <source>
        <dbReference type="HAMAP-Rule" id="MF_00040"/>
    </source>
</evidence>
<keyword evidence="3 5" id="KW-0963">Cytoplasm</keyword>
<evidence type="ECO:0000256" key="1">
    <source>
        <dbReference type="ARBA" id="ARBA00004496"/>
    </source>
</evidence>
<proteinExistence type="inferred from homology"/>
<dbReference type="Gene3D" id="1.10.132.20">
    <property type="entry name" value="Ribosome-recycling factor"/>
    <property type="match status" value="1"/>
</dbReference>
<dbReference type="Pfam" id="PF01765">
    <property type="entry name" value="RRF"/>
    <property type="match status" value="1"/>
</dbReference>
<sequence>MVQDVLSQSEEKMKKAVAAIKSEFAGVRTGRASAFLFDRINVDYYGTKTLLKQMASISTPEAQLAIIQPWDKSAIGAIEKAIMMSDLGVNPSNDGNVVRVPFPPLSEERRKDFVKLVKKMAEEGKVGVRNVRHEARDDLKDLEDEKMISEDDRKRAEKKVDELTEKYVKEIDALLHHKEKEIMEV</sequence>